<accession>A0ABX0DEY3</accession>
<evidence type="ECO:0000313" key="4">
    <source>
        <dbReference type="Proteomes" id="UP000479226"/>
    </source>
</evidence>
<dbReference type="EMBL" id="JAAKZI010000016">
    <property type="protein sequence ID" value="NGN83920.1"/>
    <property type="molecule type" value="Genomic_DNA"/>
</dbReference>
<protein>
    <submittedName>
        <fullName evidence="3">DUF4350 domain-containing protein</fullName>
    </submittedName>
</protein>
<sequence>MSTRADQAQSGAGVFTADGGTPAERFRAGWRKHRFWLLAGTLFVAVTVVGLVVGTSGGQAAGPLAVTNPAPSGGQAAATVLRNHGVTVSATDSLAATLDALEANGPGSSTVLLYDPNSLLKPEQVARLAGSAADSGAKLVAVAPGPLAAKRLSPDINSAGSVAAGGPAVAANCANPDAQAAAFLGSPAVQGFSGGSGTSPIRIYTGTETCFAPSGKPGAPGILALNAAADVAVLGDPGVVSNQALASQGNAALVFRLLGSRDKLLWYTPTLKDVPVAAQPPSLAELTPQWILPASAWLLVVAVVGMFWRGRRTGPLVTEPLPVLVKASETVTGRARLYQDAKAVDTAARTLQHATLTRLARELRLGASAEPAAVVDAAAAHTGRPRQELAGLLVLSSPRNEQEMLTMAAQLAALEEEIAQR</sequence>
<keyword evidence="1" id="KW-0472">Membrane</keyword>
<comment type="caution">
    <text evidence="3">The sequence shown here is derived from an EMBL/GenBank/DDBJ whole genome shotgun (WGS) entry which is preliminary data.</text>
</comment>
<evidence type="ECO:0000313" key="3">
    <source>
        <dbReference type="EMBL" id="NGN83920.1"/>
    </source>
</evidence>
<evidence type="ECO:0000256" key="1">
    <source>
        <dbReference type="SAM" id="Phobius"/>
    </source>
</evidence>
<keyword evidence="1" id="KW-0812">Transmembrane</keyword>
<keyword evidence="4" id="KW-1185">Reference proteome</keyword>
<gene>
    <name evidence="3" type="ORF">G6N77_10670</name>
</gene>
<dbReference type="RefSeq" id="WP_165182145.1">
    <property type="nucleotide sequence ID" value="NZ_JAAKZI010000016.1"/>
</dbReference>
<name>A0ABX0DEY3_9MICC</name>
<organism evidence="3 4">
    <name type="scientific">Arthrobacter silviterrae</name>
    <dbReference type="NCBI Taxonomy" id="2026658"/>
    <lineage>
        <taxon>Bacteria</taxon>
        <taxon>Bacillati</taxon>
        <taxon>Actinomycetota</taxon>
        <taxon>Actinomycetes</taxon>
        <taxon>Micrococcales</taxon>
        <taxon>Micrococcaceae</taxon>
        <taxon>Arthrobacter</taxon>
    </lineage>
</organism>
<feature type="transmembrane region" description="Helical" evidence="1">
    <location>
        <begin position="35"/>
        <end position="54"/>
    </location>
</feature>
<feature type="domain" description="DUF4350" evidence="2">
    <location>
        <begin position="68"/>
        <end position="258"/>
    </location>
</feature>
<reference evidence="3 4" key="1">
    <citation type="submission" date="2020-02" db="EMBL/GenBank/DDBJ databases">
        <title>Genome sequence of the type strain DSM 27180 of Arthrobacter silviterrae.</title>
        <authorList>
            <person name="Gao J."/>
            <person name="Sun J."/>
        </authorList>
    </citation>
    <scope>NUCLEOTIDE SEQUENCE [LARGE SCALE GENOMIC DNA]</scope>
    <source>
        <strain evidence="3 4">DSM 27180</strain>
    </source>
</reference>
<evidence type="ECO:0000259" key="2">
    <source>
        <dbReference type="Pfam" id="PF14258"/>
    </source>
</evidence>
<dbReference type="Pfam" id="PF14258">
    <property type="entry name" value="DUF4350"/>
    <property type="match status" value="1"/>
</dbReference>
<dbReference type="Proteomes" id="UP000479226">
    <property type="component" value="Unassembled WGS sequence"/>
</dbReference>
<dbReference type="InterPro" id="IPR025646">
    <property type="entry name" value="DUF4350"/>
</dbReference>
<proteinExistence type="predicted"/>
<keyword evidence="1" id="KW-1133">Transmembrane helix</keyword>